<keyword evidence="2" id="KW-1185">Reference proteome</keyword>
<evidence type="ECO:0000313" key="1">
    <source>
        <dbReference type="EnsemblMetazoa" id="PPA27686.1"/>
    </source>
</evidence>
<dbReference type="AlphaFoldDB" id="A0A2A6BSI6"/>
<reference evidence="1" key="2">
    <citation type="submission" date="2022-06" db="UniProtKB">
        <authorList>
            <consortium name="EnsemblMetazoa"/>
        </authorList>
    </citation>
    <scope>IDENTIFICATION</scope>
    <source>
        <strain evidence="1">PS312</strain>
    </source>
</reference>
<proteinExistence type="predicted"/>
<evidence type="ECO:0000313" key="2">
    <source>
        <dbReference type="Proteomes" id="UP000005239"/>
    </source>
</evidence>
<accession>A0A8R1YJB1</accession>
<name>A0A2A6BSI6_PRIPA</name>
<dbReference type="EnsemblMetazoa" id="PPA27686.1">
    <property type="protein sequence ID" value="PPA27686.1"/>
    <property type="gene ID" value="WBGene00117240"/>
</dbReference>
<organism evidence="1 2">
    <name type="scientific">Pristionchus pacificus</name>
    <name type="common">Parasitic nematode worm</name>
    <dbReference type="NCBI Taxonomy" id="54126"/>
    <lineage>
        <taxon>Eukaryota</taxon>
        <taxon>Metazoa</taxon>
        <taxon>Ecdysozoa</taxon>
        <taxon>Nematoda</taxon>
        <taxon>Chromadorea</taxon>
        <taxon>Rhabditida</taxon>
        <taxon>Rhabditina</taxon>
        <taxon>Diplogasteromorpha</taxon>
        <taxon>Diplogasteroidea</taxon>
        <taxon>Neodiplogasteridae</taxon>
        <taxon>Pristionchus</taxon>
    </lineage>
</organism>
<reference evidence="2" key="1">
    <citation type="journal article" date="2008" name="Nat. Genet.">
        <title>The Pristionchus pacificus genome provides a unique perspective on nematode lifestyle and parasitism.</title>
        <authorList>
            <person name="Dieterich C."/>
            <person name="Clifton S.W."/>
            <person name="Schuster L.N."/>
            <person name="Chinwalla A."/>
            <person name="Delehaunty K."/>
            <person name="Dinkelacker I."/>
            <person name="Fulton L."/>
            <person name="Fulton R."/>
            <person name="Godfrey J."/>
            <person name="Minx P."/>
            <person name="Mitreva M."/>
            <person name="Roeseler W."/>
            <person name="Tian H."/>
            <person name="Witte H."/>
            <person name="Yang S.P."/>
            <person name="Wilson R.K."/>
            <person name="Sommer R.J."/>
        </authorList>
    </citation>
    <scope>NUCLEOTIDE SEQUENCE [LARGE SCALE GENOMIC DNA]</scope>
    <source>
        <strain evidence="2">PS312</strain>
    </source>
</reference>
<gene>
    <name evidence="1" type="primary">WBGene00117240</name>
</gene>
<accession>A0A2A6BSI6</accession>
<dbReference type="Proteomes" id="UP000005239">
    <property type="component" value="Unassembled WGS sequence"/>
</dbReference>
<sequence>MPTLRIFLSVLAIIKTVSSSTTCYSPVNLTVQYEVLSKTIAASQLDCDKKCTDIDQCSSIVVDRKADHVVCVFLGKQVPATVCIKPTEAYKKMECAEPDGRVVGCFGPAGLDACRTQLTGPSRMATGGAGLADLDGPVTLEVLVRPTCEMHLLLHNGTSGYRKFVAVHPVMPIPTNYTFSVGGVVDGWGYCQESVASG</sequence>
<protein>
    <submittedName>
        <fullName evidence="1">Uncharacterized protein</fullName>
    </submittedName>
</protein>